<dbReference type="EMBL" id="CM026424">
    <property type="protein sequence ID" value="KAG0578914.1"/>
    <property type="molecule type" value="Genomic_DNA"/>
</dbReference>
<accession>A0A8T0I628</accession>
<proteinExistence type="predicted"/>
<name>A0A8T0I628_CERPU</name>
<protein>
    <submittedName>
        <fullName evidence="2">Uncharacterized protein</fullName>
    </submittedName>
</protein>
<dbReference type="Proteomes" id="UP000822688">
    <property type="component" value="Chromosome 4"/>
</dbReference>
<evidence type="ECO:0000313" key="1">
    <source>
        <dbReference type="EMBL" id="KAG0578904.1"/>
    </source>
</evidence>
<dbReference type="AlphaFoldDB" id="A0A8T0I628"/>
<sequence>MNACVVYVEQWQFFSPGHDNSLLLRFKKRFGLQPFEFAVPSTLTVYKLCVISSGKLWRVCKQVSDNFLYGMVETFTFFSFSFSSPHHYDCVKCVCSVSDR</sequence>
<organism evidence="2 3">
    <name type="scientific">Ceratodon purpureus</name>
    <name type="common">Fire moss</name>
    <name type="synonym">Dicranum purpureum</name>
    <dbReference type="NCBI Taxonomy" id="3225"/>
    <lineage>
        <taxon>Eukaryota</taxon>
        <taxon>Viridiplantae</taxon>
        <taxon>Streptophyta</taxon>
        <taxon>Embryophyta</taxon>
        <taxon>Bryophyta</taxon>
        <taxon>Bryophytina</taxon>
        <taxon>Bryopsida</taxon>
        <taxon>Dicranidae</taxon>
        <taxon>Pseudoditrichales</taxon>
        <taxon>Ditrichaceae</taxon>
        <taxon>Ceratodon</taxon>
    </lineage>
</organism>
<evidence type="ECO:0000313" key="2">
    <source>
        <dbReference type="EMBL" id="KAG0578914.1"/>
    </source>
</evidence>
<reference evidence="2" key="1">
    <citation type="submission" date="2020-06" db="EMBL/GenBank/DDBJ databases">
        <title>WGS assembly of Ceratodon purpureus strain R40.</title>
        <authorList>
            <person name="Carey S.B."/>
            <person name="Jenkins J."/>
            <person name="Shu S."/>
            <person name="Lovell J.T."/>
            <person name="Sreedasyam A."/>
            <person name="Maumus F."/>
            <person name="Tiley G.P."/>
            <person name="Fernandez-Pozo N."/>
            <person name="Barry K."/>
            <person name="Chen C."/>
            <person name="Wang M."/>
            <person name="Lipzen A."/>
            <person name="Daum C."/>
            <person name="Saski C.A."/>
            <person name="Payton A.C."/>
            <person name="Mcbreen J.C."/>
            <person name="Conrad R.E."/>
            <person name="Kollar L.M."/>
            <person name="Olsson S."/>
            <person name="Huttunen S."/>
            <person name="Landis J.B."/>
            <person name="Wickett N.J."/>
            <person name="Johnson M.G."/>
            <person name="Rensing S.A."/>
            <person name="Grimwood J."/>
            <person name="Schmutz J."/>
            <person name="Mcdaniel S.F."/>
        </authorList>
    </citation>
    <scope>NUCLEOTIDE SEQUENCE</scope>
    <source>
        <strain evidence="2">R40</strain>
    </source>
</reference>
<keyword evidence="3" id="KW-1185">Reference proteome</keyword>
<comment type="caution">
    <text evidence="2">The sequence shown here is derived from an EMBL/GenBank/DDBJ whole genome shotgun (WGS) entry which is preliminary data.</text>
</comment>
<dbReference type="EMBL" id="CM026424">
    <property type="protein sequence ID" value="KAG0578904.1"/>
    <property type="molecule type" value="Genomic_DNA"/>
</dbReference>
<evidence type="ECO:0000313" key="3">
    <source>
        <dbReference type="Proteomes" id="UP000822688"/>
    </source>
</evidence>
<gene>
    <name evidence="1" type="ORF">KC19_4G058700</name>
    <name evidence="2" type="ORF">KC19_4G059600</name>
</gene>